<organism evidence="1 2">
    <name type="scientific">Colletotrichum cuscutae</name>
    <dbReference type="NCBI Taxonomy" id="1209917"/>
    <lineage>
        <taxon>Eukaryota</taxon>
        <taxon>Fungi</taxon>
        <taxon>Dikarya</taxon>
        <taxon>Ascomycota</taxon>
        <taxon>Pezizomycotina</taxon>
        <taxon>Sordariomycetes</taxon>
        <taxon>Hypocreomycetidae</taxon>
        <taxon>Glomerellales</taxon>
        <taxon>Glomerellaceae</taxon>
        <taxon>Colletotrichum</taxon>
        <taxon>Colletotrichum acutatum species complex</taxon>
    </lineage>
</organism>
<accession>A0AAI9UMQ4</accession>
<evidence type="ECO:0000313" key="2">
    <source>
        <dbReference type="Proteomes" id="UP001239213"/>
    </source>
</evidence>
<gene>
    <name evidence="1" type="ORF">CCUS01_09057</name>
</gene>
<dbReference type="AlphaFoldDB" id="A0AAI9UMQ4"/>
<keyword evidence="2" id="KW-1185">Reference proteome</keyword>
<proteinExistence type="predicted"/>
<reference evidence="1" key="1">
    <citation type="submission" date="2016-11" db="EMBL/GenBank/DDBJ databases">
        <title>The genome sequence of Colletotrichum cuscutae.</title>
        <authorList>
            <person name="Baroncelli R."/>
        </authorList>
    </citation>
    <scope>NUCLEOTIDE SEQUENCE</scope>
    <source>
        <strain evidence="1">IMI 304802</strain>
    </source>
</reference>
<protein>
    <submittedName>
        <fullName evidence="1">Uncharacterized protein</fullName>
    </submittedName>
</protein>
<evidence type="ECO:0000313" key="1">
    <source>
        <dbReference type="EMBL" id="KAK1458803.1"/>
    </source>
</evidence>
<comment type="caution">
    <text evidence="1">The sequence shown here is derived from an EMBL/GenBank/DDBJ whole genome shotgun (WGS) entry which is preliminary data.</text>
</comment>
<dbReference type="Proteomes" id="UP001239213">
    <property type="component" value="Unassembled WGS sequence"/>
</dbReference>
<name>A0AAI9UMQ4_9PEZI</name>
<dbReference type="EMBL" id="MPDP01000275">
    <property type="protein sequence ID" value="KAK1458803.1"/>
    <property type="molecule type" value="Genomic_DNA"/>
</dbReference>
<sequence length="78" mass="8717">MYWKSSKERISLGGLGSGHRVRVFSTGHLIISLCRLCTSHTSTAAHPCCEACLLQVNNRKPFEPHGARWNHVRKSVSD</sequence>